<dbReference type="AlphaFoldDB" id="A0AAV4SW28"/>
<protein>
    <submittedName>
        <fullName evidence="1">Uncharacterized protein</fullName>
    </submittedName>
</protein>
<dbReference type="Proteomes" id="UP001054837">
    <property type="component" value="Unassembled WGS sequence"/>
</dbReference>
<proteinExistence type="predicted"/>
<evidence type="ECO:0000313" key="1">
    <source>
        <dbReference type="EMBL" id="GIY36647.1"/>
    </source>
</evidence>
<comment type="caution">
    <text evidence="1">The sequence shown here is derived from an EMBL/GenBank/DDBJ whole genome shotgun (WGS) entry which is preliminary data.</text>
</comment>
<sequence length="101" mass="11959">MFILCHIRVRQRTKIKQPLFRISEKRGIQVPNFPLKGLKKGLRRLRETTAILHNPNASVAFFEFKFQMHRPGARIWVNQDFFVFHSNFFSGAFFPAFLAYS</sequence>
<organism evidence="1 2">
    <name type="scientific">Caerostris darwini</name>
    <dbReference type="NCBI Taxonomy" id="1538125"/>
    <lineage>
        <taxon>Eukaryota</taxon>
        <taxon>Metazoa</taxon>
        <taxon>Ecdysozoa</taxon>
        <taxon>Arthropoda</taxon>
        <taxon>Chelicerata</taxon>
        <taxon>Arachnida</taxon>
        <taxon>Araneae</taxon>
        <taxon>Araneomorphae</taxon>
        <taxon>Entelegynae</taxon>
        <taxon>Araneoidea</taxon>
        <taxon>Araneidae</taxon>
        <taxon>Caerostris</taxon>
    </lineage>
</organism>
<evidence type="ECO:0000313" key="2">
    <source>
        <dbReference type="Proteomes" id="UP001054837"/>
    </source>
</evidence>
<accession>A0AAV4SW28</accession>
<dbReference type="EMBL" id="BPLQ01008334">
    <property type="protein sequence ID" value="GIY36647.1"/>
    <property type="molecule type" value="Genomic_DNA"/>
</dbReference>
<gene>
    <name evidence="1" type="ORF">CDAR_477471</name>
</gene>
<name>A0AAV4SW28_9ARAC</name>
<reference evidence="1 2" key="1">
    <citation type="submission" date="2021-06" db="EMBL/GenBank/DDBJ databases">
        <title>Caerostris darwini draft genome.</title>
        <authorList>
            <person name="Kono N."/>
            <person name="Arakawa K."/>
        </authorList>
    </citation>
    <scope>NUCLEOTIDE SEQUENCE [LARGE SCALE GENOMIC DNA]</scope>
</reference>
<keyword evidence="2" id="KW-1185">Reference proteome</keyword>